<evidence type="ECO:0000256" key="1">
    <source>
        <dbReference type="ARBA" id="ARBA00022676"/>
    </source>
</evidence>
<gene>
    <name evidence="4" type="ORF">A6122_1740</name>
</gene>
<organism evidence="4 5">
    <name type="scientific">Rathayibacter tritici</name>
    <dbReference type="NCBI Taxonomy" id="33888"/>
    <lineage>
        <taxon>Bacteria</taxon>
        <taxon>Bacillati</taxon>
        <taxon>Actinomycetota</taxon>
        <taxon>Actinomycetes</taxon>
        <taxon>Micrococcales</taxon>
        <taxon>Microbacteriaceae</taxon>
        <taxon>Rathayibacter</taxon>
    </lineage>
</organism>
<dbReference type="CDD" id="cd06533">
    <property type="entry name" value="Glyco_transf_WecG_TagA"/>
    <property type="match status" value="1"/>
</dbReference>
<dbReference type="OrthoDB" id="9771846at2"/>
<dbReference type="Pfam" id="PF03808">
    <property type="entry name" value="Glyco_tran_WecG"/>
    <property type="match status" value="1"/>
</dbReference>
<protein>
    <recommendedName>
        <fullName evidence="6">Glycosyltransferase</fullName>
    </recommendedName>
</protein>
<keyword evidence="1" id="KW-0328">Glycosyltransferase</keyword>
<feature type="region of interest" description="Disordered" evidence="3">
    <location>
        <begin position="250"/>
        <end position="273"/>
    </location>
</feature>
<dbReference type="RefSeq" id="WP_068254049.1">
    <property type="nucleotide sequence ID" value="NZ_CP015515.1"/>
</dbReference>
<dbReference type="EMBL" id="CP015515">
    <property type="protein sequence ID" value="AND16871.1"/>
    <property type="molecule type" value="Genomic_DNA"/>
</dbReference>
<evidence type="ECO:0000256" key="2">
    <source>
        <dbReference type="ARBA" id="ARBA00022679"/>
    </source>
</evidence>
<evidence type="ECO:0000313" key="4">
    <source>
        <dbReference type="EMBL" id="AND16871.1"/>
    </source>
</evidence>
<dbReference type="AlphaFoldDB" id="A0A169C152"/>
<name>A0A169C152_9MICO</name>
<dbReference type="STRING" id="33888.A6122_1740"/>
<evidence type="ECO:0008006" key="6">
    <source>
        <dbReference type="Google" id="ProtNLM"/>
    </source>
</evidence>
<evidence type="ECO:0000313" key="5">
    <source>
        <dbReference type="Proteomes" id="UP000077071"/>
    </source>
</evidence>
<sequence>MTTAARTALPFDLGHVDARTAPEVIAEILAGEHRGRIIGNLNLHGLYMAQTDEHFHRFCEQADTVLIDGWPILALARGTSTTSPLTPEHRIGSTDWLFPLIENDEPLVVVAVGGTAESSAAAAEDVGARTTRMTWLAYDGFDQRWRGCGEEQPLTESLARADLVLVGMGMPRQERWILEHRALAPRAAFANVGGCLDYLAGTQTLAPRWMGALGVEWLFRLARDPRRLAARYLLEPLQLLRIVLSGRKRSKRAPDPCDTARSTGRLSTGATPR</sequence>
<dbReference type="InterPro" id="IPR004629">
    <property type="entry name" value="WecG_TagA_CpsF"/>
</dbReference>
<dbReference type="PATRIC" id="fig|33888.3.peg.1918"/>
<accession>A0A169C152</accession>
<keyword evidence="2" id="KW-0808">Transferase</keyword>
<reference evidence="4 5" key="1">
    <citation type="submission" date="2016-05" db="EMBL/GenBank/DDBJ databases">
        <title>Complete genome sequence of Rathayibacter tritici NCPPB 1953.</title>
        <authorList>
            <person name="Park J."/>
            <person name="Lee H.-H."/>
            <person name="Lee S.-W."/>
            <person name="Seo Y.-S."/>
        </authorList>
    </citation>
    <scope>NUCLEOTIDE SEQUENCE [LARGE SCALE GENOMIC DNA]</scope>
    <source>
        <strain evidence="4 5">NCPPB 1953</strain>
    </source>
</reference>
<evidence type="ECO:0000256" key="3">
    <source>
        <dbReference type="SAM" id="MobiDB-lite"/>
    </source>
</evidence>
<feature type="compositionally biased region" description="Polar residues" evidence="3">
    <location>
        <begin position="260"/>
        <end position="273"/>
    </location>
</feature>
<proteinExistence type="predicted"/>
<dbReference type="PANTHER" id="PTHR34136">
    <property type="match status" value="1"/>
</dbReference>
<keyword evidence="5" id="KW-1185">Reference proteome</keyword>
<dbReference type="GO" id="GO:0016758">
    <property type="term" value="F:hexosyltransferase activity"/>
    <property type="evidence" value="ECO:0007669"/>
    <property type="project" value="TreeGrafter"/>
</dbReference>
<dbReference type="KEGG" id="rtn:A6122_1740"/>
<dbReference type="NCBIfam" id="TIGR00696">
    <property type="entry name" value="wecG_tagA_cpsF"/>
    <property type="match status" value="1"/>
</dbReference>
<dbReference type="PANTHER" id="PTHR34136:SF1">
    <property type="entry name" value="UDP-N-ACETYL-D-MANNOSAMINURONIC ACID TRANSFERASE"/>
    <property type="match status" value="1"/>
</dbReference>
<dbReference type="Proteomes" id="UP000077071">
    <property type="component" value="Chromosome"/>
</dbReference>